<evidence type="ECO:0000313" key="3">
    <source>
        <dbReference type="Proteomes" id="UP000466388"/>
    </source>
</evidence>
<name>A0A7X2XXD4_9LACO</name>
<dbReference type="SUPFAM" id="SSF55729">
    <property type="entry name" value="Acyl-CoA N-acyltransferases (Nat)"/>
    <property type="match status" value="1"/>
</dbReference>
<reference evidence="2 3" key="1">
    <citation type="submission" date="2019-11" db="EMBL/GenBank/DDBJ databases">
        <title>Lactobacillus sp. nov. CRM56-3, isolated from fermented tea leaves.</title>
        <authorList>
            <person name="Phuengjayaem S."/>
            <person name="Tanasupawat S."/>
        </authorList>
    </citation>
    <scope>NUCLEOTIDE SEQUENCE [LARGE SCALE GENOMIC DNA]</scope>
    <source>
        <strain evidence="2 3">CRM56-3</strain>
    </source>
</reference>
<proteinExistence type="predicted"/>
<protein>
    <submittedName>
        <fullName evidence="2">GNAT family N-acetyltransferase</fullName>
    </submittedName>
</protein>
<gene>
    <name evidence="2" type="ORF">GM612_05395</name>
</gene>
<dbReference type="Proteomes" id="UP000466388">
    <property type="component" value="Unassembled WGS sequence"/>
</dbReference>
<dbReference type="EMBL" id="WNJO01000005">
    <property type="protein sequence ID" value="MTV82086.1"/>
    <property type="molecule type" value="Genomic_DNA"/>
</dbReference>
<dbReference type="Gene3D" id="3.40.630.30">
    <property type="match status" value="1"/>
</dbReference>
<organism evidence="2 3">
    <name type="scientific">Secundilactobacillus folii</name>
    <dbReference type="NCBI Taxonomy" id="2678357"/>
    <lineage>
        <taxon>Bacteria</taxon>
        <taxon>Bacillati</taxon>
        <taxon>Bacillota</taxon>
        <taxon>Bacilli</taxon>
        <taxon>Lactobacillales</taxon>
        <taxon>Lactobacillaceae</taxon>
        <taxon>Secundilactobacillus</taxon>
    </lineage>
</organism>
<dbReference type="GO" id="GO:0016747">
    <property type="term" value="F:acyltransferase activity, transferring groups other than amino-acyl groups"/>
    <property type="evidence" value="ECO:0007669"/>
    <property type="project" value="InterPro"/>
</dbReference>
<evidence type="ECO:0000313" key="2">
    <source>
        <dbReference type="EMBL" id="MTV82086.1"/>
    </source>
</evidence>
<sequence>MKIKSAKGTNGQVYQDAIAIRQAVFVTEQGIAPDLEFDGLDDQVRHYVGYVSDQPAVTARIRQDGSQVRIQRVATLAKYRHQGYAAALLKQIIADAAPGSLFELNAQETAIGLYEQLGFKQTGAPFEEVGIRHVTMIKQK</sequence>
<keyword evidence="2" id="KW-0808">Transferase</keyword>
<dbReference type="AlphaFoldDB" id="A0A7X2XXD4"/>
<dbReference type="InterPro" id="IPR000182">
    <property type="entry name" value="GNAT_dom"/>
</dbReference>
<dbReference type="RefSeq" id="WP_155431361.1">
    <property type="nucleotide sequence ID" value="NZ_WNJO01000005.1"/>
</dbReference>
<keyword evidence="3" id="KW-1185">Reference proteome</keyword>
<dbReference type="InterPro" id="IPR016181">
    <property type="entry name" value="Acyl_CoA_acyltransferase"/>
</dbReference>
<dbReference type="CDD" id="cd04301">
    <property type="entry name" value="NAT_SF"/>
    <property type="match status" value="1"/>
</dbReference>
<feature type="domain" description="N-acetyltransferase" evidence="1">
    <location>
        <begin position="1"/>
        <end position="140"/>
    </location>
</feature>
<dbReference type="Pfam" id="PF13673">
    <property type="entry name" value="Acetyltransf_10"/>
    <property type="match status" value="1"/>
</dbReference>
<accession>A0A7X2XXD4</accession>
<dbReference type="PROSITE" id="PS51186">
    <property type="entry name" value="GNAT"/>
    <property type="match status" value="1"/>
</dbReference>
<evidence type="ECO:0000259" key="1">
    <source>
        <dbReference type="PROSITE" id="PS51186"/>
    </source>
</evidence>
<comment type="caution">
    <text evidence="2">The sequence shown here is derived from an EMBL/GenBank/DDBJ whole genome shotgun (WGS) entry which is preliminary data.</text>
</comment>